<dbReference type="Proteomes" id="UP000419017">
    <property type="component" value="Unassembled WGS sequence"/>
</dbReference>
<dbReference type="SUPFAM" id="SSF49452">
    <property type="entry name" value="Starch-binding domain-like"/>
    <property type="match status" value="1"/>
</dbReference>
<feature type="domain" description="Protein G-related albumin-binding (GA) module" evidence="6">
    <location>
        <begin position="1019"/>
        <end position="1069"/>
    </location>
</feature>
<evidence type="ECO:0000313" key="8">
    <source>
        <dbReference type="EMBL" id="VWL85561.1"/>
    </source>
</evidence>
<evidence type="ECO:0000256" key="5">
    <source>
        <dbReference type="SAM" id="Coils"/>
    </source>
</evidence>
<dbReference type="Pfam" id="PF01468">
    <property type="entry name" value="GA"/>
    <property type="match status" value="7"/>
</dbReference>
<evidence type="ECO:0000256" key="2">
    <source>
        <dbReference type="ARBA" id="ARBA00022729"/>
    </source>
</evidence>
<evidence type="ECO:0000313" key="9">
    <source>
        <dbReference type="Proteomes" id="UP000419017"/>
    </source>
</evidence>
<evidence type="ECO:0000256" key="4">
    <source>
        <dbReference type="ARBA" id="ARBA00023295"/>
    </source>
</evidence>
<dbReference type="RefSeq" id="WP_156683547.1">
    <property type="nucleotide sequence ID" value="NZ_CABWIB010000001.1"/>
</dbReference>
<dbReference type="CDD" id="cd10315">
    <property type="entry name" value="CBM41_pullulanase"/>
    <property type="match status" value="1"/>
</dbReference>
<feature type="coiled-coil region" evidence="5">
    <location>
        <begin position="1064"/>
        <end position="1121"/>
    </location>
</feature>
<gene>
    <name evidence="8" type="ORF">OMES3154_00847</name>
</gene>
<dbReference type="InterPro" id="IPR005323">
    <property type="entry name" value="CBM41_pullulanase"/>
</dbReference>
<accession>A0A6I8MBH9</accession>
<evidence type="ECO:0000259" key="7">
    <source>
        <dbReference type="Pfam" id="PF03714"/>
    </source>
</evidence>
<dbReference type="Pfam" id="PF03382">
    <property type="entry name" value="DUF285"/>
    <property type="match status" value="1"/>
</dbReference>
<feature type="domain" description="Protein G-related albumin-binding (GA) module" evidence="6">
    <location>
        <begin position="822"/>
        <end position="872"/>
    </location>
</feature>
<keyword evidence="2" id="KW-0732">Signal</keyword>
<protein>
    <submittedName>
        <fullName evidence="8">Extracellular matrix-binding protein ebh</fullName>
    </submittedName>
</protein>
<organism evidence="8 9">
    <name type="scientific">Oceanivirga miroungae</name>
    <dbReference type="NCBI Taxonomy" id="1130046"/>
    <lineage>
        <taxon>Bacteria</taxon>
        <taxon>Fusobacteriati</taxon>
        <taxon>Fusobacteriota</taxon>
        <taxon>Fusobacteriia</taxon>
        <taxon>Fusobacteriales</taxon>
        <taxon>Leptotrichiaceae</taxon>
        <taxon>Oceanivirga</taxon>
    </lineage>
</organism>
<feature type="domain" description="Protein G-related albumin-binding (GA) module" evidence="6">
    <location>
        <begin position="932"/>
        <end position="971"/>
    </location>
</feature>
<feature type="coiled-coil region" evidence="5">
    <location>
        <begin position="655"/>
        <end position="703"/>
    </location>
</feature>
<keyword evidence="9" id="KW-1185">Reference proteome</keyword>
<feature type="coiled-coil region" evidence="5">
    <location>
        <begin position="1152"/>
        <end position="1186"/>
    </location>
</feature>
<feature type="domain" description="Protein G-related albumin-binding (GA) module" evidence="6">
    <location>
        <begin position="535"/>
        <end position="582"/>
    </location>
</feature>
<dbReference type="GO" id="GO:0030246">
    <property type="term" value="F:carbohydrate binding"/>
    <property type="evidence" value="ECO:0007669"/>
    <property type="project" value="InterPro"/>
</dbReference>
<dbReference type="GO" id="GO:0016798">
    <property type="term" value="F:hydrolase activity, acting on glycosyl bonds"/>
    <property type="evidence" value="ECO:0007669"/>
    <property type="project" value="UniProtKB-KW"/>
</dbReference>
<evidence type="ECO:0000256" key="3">
    <source>
        <dbReference type="ARBA" id="ARBA00022801"/>
    </source>
</evidence>
<evidence type="ECO:0000259" key="6">
    <source>
        <dbReference type="Pfam" id="PF01468"/>
    </source>
</evidence>
<evidence type="ECO:0000256" key="1">
    <source>
        <dbReference type="ARBA" id="ARBA00008061"/>
    </source>
</evidence>
<dbReference type="InterPro" id="IPR002988">
    <property type="entry name" value="GA_module"/>
</dbReference>
<feature type="domain" description="Protein G-related albumin-binding (GA) module" evidence="6">
    <location>
        <begin position="736"/>
        <end position="774"/>
    </location>
</feature>
<dbReference type="InterPro" id="IPR011889">
    <property type="entry name" value="Liste_lipo_26"/>
</dbReference>
<dbReference type="EMBL" id="CABWIB010000001">
    <property type="protein sequence ID" value="VWL85561.1"/>
    <property type="molecule type" value="Genomic_DNA"/>
</dbReference>
<feature type="domain" description="Protein G-related albumin-binding (GA) module" evidence="6">
    <location>
        <begin position="1125"/>
        <end position="1164"/>
    </location>
</feature>
<reference evidence="8 9" key="1">
    <citation type="submission" date="2019-10" db="EMBL/GenBank/DDBJ databases">
        <authorList>
            <person name="Blom J."/>
        </authorList>
    </citation>
    <scope>NUCLEOTIDE SEQUENCE [LARGE SCALE GENOMIC DNA]</scope>
    <source>
        <strain evidence="8 9">ES3154-GLU</strain>
    </source>
</reference>
<keyword evidence="4" id="KW-0326">Glycosidase</keyword>
<comment type="similarity">
    <text evidence="1">Belongs to the glycosyl hydrolase 13 family.</text>
</comment>
<dbReference type="NCBIfam" id="TIGR02167">
    <property type="entry name" value="Liste_lipo_26"/>
    <property type="match status" value="7"/>
</dbReference>
<sequence length="1482" mass="169219">MNIRKLIIPMSFVSLISFADRVDIGTNPNSVFIEKTGNTIDVTGSGEINKEKFRNFMKRHLSKNETTLNLKSPDLRFPNDSSRFFYEYIGQIEIDREIDTSNVTNMESMFEHTINANPDVSNWNTSNVTNMKNLFNYARNSNPDVTNWDTSNVTDMSYLFYYAEEATPNVSNWNTSSVTTMKEMFTNAVKADPNVTNWDTSNVTDMSGMFWAARASNPNVSKWDTSNVTNMSKMFYGASIANPDVSNWDTSNVINMSGMFSTYNANPDVSKWDTSKVKTMDWMFYNNYVANPDVSKWDTSSVVDMDHMFSSTKKANPDVSNWNTSNVTNMAAMFSSTDVANPDISKWDTSKVRDISFMFNGSNSAYPDITELNFDSIKNSNSMFSNSAFEKEIQKTKPYISKDDLNASHMNELKALQKKLKNEAPEYTKVIIHYKEKDNKNRKVHVWDNNYHDNNENFSSSGTDDYGKIFEVVLKGNITKMGYIFANTDNWYDKDCLGDSSCNADRIIDTTKTKEIWVEQNNRDRDVTKETDAKQSKEENIQKINDLTNLNEKQKEYLLNLANNSSDSELKELVKTATYLDTEMSKFNNANETFSNKTSESTDDKIIRLKEYIKMQKIKNLKLNDVSDLINKIKSMDIRLLQNLNKKQKDALVNKANSSDNLDDLLNKAKKLDEEMLKLNNTIDAFLEEIKNIQNDKAEIFKNNINTDKESNLDIDKISDLINEINAFKSNILKIEEIKKLENLNDSQRNALISEADTSDDLDALLEKASTLDEQMKVLKDFLVNTENSTAADVSKLRTEINSVKETNLSIEKVNDLIKKINELNNSKNDTITKIQNLANLNALQKEKLIEVVNSSNDTFDIILEKATALDTKMGELRQKLKDLENISNEKITEFIASTTKEIEKITVENARTSITKLKNDITTFETKVLKIEEIKKLENLNDSQRNALISEADTSNDLDALLEKASTLDEQMKVLKDFLVNTENSTAADVSKLRTEINSVKETNLSIEKVNDLIKKINELNNSKNDTITKIQNLANLNALQKEKLIEVVNSSNDTFDIILEKATALDTKMGELRQKLKDLENISNEKITEFIASIEKITVENAKTSIDTLTQEITDFKTKVLKIQKIRKLENLNESQRNALISEADTSNDLDALLEKASTLDAQMKVLNDKLNDFLEKAENLGDENAKKIGNNIKAKIVKENLTIDDINNLKNEINKFKFENKKIDLTKYKKYADAFYYTDNSITNKFDENLYFDVNLSKSLVTVLDDLVNKKKVDINIISGVQLGANFKVKNDLDLKLGGFIEYQNGLSRNISIGTSITYKEFLSFLRYRRASKDKLVNDNIDIYARYSKSFKFNNINLQPKFGLYLTYSSKVKLDKNVLLNSRIGSIADFALLMSYDINRYSIYLEPKLAFSQNTQKIVQTNYKSNELLINRAYLNYSLRLGAKYRFINNITLDGSFNFSNDINKNSKIGANLGVSYKW</sequence>
<keyword evidence="5" id="KW-0175">Coiled coil</keyword>
<proteinExistence type="inferred from homology"/>
<dbReference type="Pfam" id="PF03714">
    <property type="entry name" value="PUD"/>
    <property type="match status" value="1"/>
</dbReference>
<dbReference type="InterPro" id="IPR013784">
    <property type="entry name" value="Carb-bd-like_fold"/>
</dbReference>
<dbReference type="InterPro" id="IPR005046">
    <property type="entry name" value="DUF285"/>
</dbReference>
<dbReference type="GO" id="GO:0005975">
    <property type="term" value="P:carbohydrate metabolic process"/>
    <property type="evidence" value="ECO:0007669"/>
    <property type="project" value="InterPro"/>
</dbReference>
<keyword evidence="3" id="KW-0378">Hydrolase</keyword>
<feature type="domain" description="Pullulanase carbohydrate-binding module 41" evidence="7">
    <location>
        <begin position="429"/>
        <end position="522"/>
    </location>
</feature>
<feature type="coiled-coil region" evidence="5">
    <location>
        <begin position="867"/>
        <end position="928"/>
    </location>
</feature>
<name>A0A6I8MBH9_9FUSO</name>
<feature type="domain" description="Protein G-related albumin-binding (GA) module" evidence="6">
    <location>
        <begin position="638"/>
        <end position="674"/>
    </location>
</feature>
<dbReference type="Gene3D" id="2.60.40.1110">
    <property type="match status" value="1"/>
</dbReference>